<evidence type="ECO:0000256" key="6">
    <source>
        <dbReference type="ARBA" id="ARBA00023043"/>
    </source>
</evidence>
<reference evidence="13 14" key="1">
    <citation type="journal article" date="2018" name="Nat. Ecol. Evol.">
        <title>Genomic signatures of mitonuclear coevolution across populations of Tigriopus californicus.</title>
        <authorList>
            <person name="Barreto F.S."/>
            <person name="Watson E.T."/>
            <person name="Lima T.G."/>
            <person name="Willett C.S."/>
            <person name="Edmands S."/>
            <person name="Li W."/>
            <person name="Burton R.S."/>
        </authorList>
    </citation>
    <scope>NUCLEOTIDE SEQUENCE [LARGE SCALE GENOMIC DNA]</scope>
    <source>
        <strain evidence="13 14">San Diego</strain>
    </source>
</reference>
<dbReference type="InterPro" id="IPR025660">
    <property type="entry name" value="Pept_his_AS"/>
</dbReference>
<dbReference type="EMBL" id="VCGU01000008">
    <property type="protein sequence ID" value="TRY72756.1"/>
    <property type="molecule type" value="Genomic_DNA"/>
</dbReference>
<dbReference type="CDD" id="cd02620">
    <property type="entry name" value="Peptidase_C1A_CathepsinB"/>
    <property type="match status" value="1"/>
</dbReference>
<feature type="compositionally biased region" description="Basic and acidic residues" evidence="10">
    <location>
        <begin position="781"/>
        <end position="790"/>
    </location>
</feature>
<feature type="domain" description="Peptidase C1A papain C-terminal" evidence="12">
    <location>
        <begin position="84"/>
        <end position="327"/>
    </location>
</feature>
<dbReference type="GO" id="GO:0004197">
    <property type="term" value="F:cysteine-type endopeptidase activity"/>
    <property type="evidence" value="ECO:0007669"/>
    <property type="project" value="InterPro"/>
</dbReference>
<dbReference type="PANTHER" id="PTHR24173:SF74">
    <property type="entry name" value="ANKYRIN REPEAT DOMAIN-CONTAINING PROTEIN 16"/>
    <property type="match status" value="1"/>
</dbReference>
<feature type="signal peptide" evidence="11">
    <location>
        <begin position="1"/>
        <end position="18"/>
    </location>
</feature>
<evidence type="ECO:0000256" key="3">
    <source>
        <dbReference type="ARBA" id="ARBA00022737"/>
    </source>
</evidence>
<evidence type="ECO:0000256" key="5">
    <source>
        <dbReference type="ARBA" id="ARBA00022807"/>
    </source>
</evidence>
<feature type="compositionally biased region" description="Basic residues" evidence="10">
    <location>
        <begin position="831"/>
        <end position="851"/>
    </location>
</feature>
<keyword evidence="4" id="KW-0378">Hydrolase</keyword>
<comment type="caution">
    <text evidence="13">The sequence shown here is derived from an EMBL/GenBank/DDBJ whole genome shotgun (WGS) entry which is preliminary data.</text>
</comment>
<feature type="compositionally biased region" description="Basic and acidic residues" evidence="10">
    <location>
        <begin position="715"/>
        <end position="726"/>
    </location>
</feature>
<evidence type="ECO:0000313" key="14">
    <source>
        <dbReference type="Proteomes" id="UP000318571"/>
    </source>
</evidence>
<evidence type="ECO:0000259" key="12">
    <source>
        <dbReference type="SMART" id="SM00645"/>
    </source>
</evidence>
<keyword evidence="1" id="KW-0645">Protease</keyword>
<protein>
    <recommendedName>
        <fullName evidence="12">Peptidase C1A papain C-terminal domain-containing protein</fullName>
    </recommendedName>
</protein>
<evidence type="ECO:0000256" key="7">
    <source>
        <dbReference type="ARBA" id="ARBA00023145"/>
    </source>
</evidence>
<feature type="region of interest" description="Disordered" evidence="10">
    <location>
        <begin position="675"/>
        <end position="967"/>
    </location>
</feature>
<keyword evidence="5" id="KW-0788">Thiol protease</keyword>
<dbReference type="InterPro" id="IPR038765">
    <property type="entry name" value="Papain-like_cys_pep_sf"/>
</dbReference>
<dbReference type="AlphaFoldDB" id="A0A553P4Z1"/>
<dbReference type="Pfam" id="PF00112">
    <property type="entry name" value="Peptidase_C1"/>
    <property type="match status" value="1"/>
</dbReference>
<evidence type="ECO:0000256" key="9">
    <source>
        <dbReference type="PROSITE-ProRule" id="PRU00023"/>
    </source>
</evidence>
<keyword evidence="7" id="KW-0865">Zymogen</keyword>
<feature type="repeat" description="ANK" evidence="9">
    <location>
        <begin position="552"/>
        <end position="584"/>
    </location>
</feature>
<dbReference type="Gene3D" id="1.25.40.20">
    <property type="entry name" value="Ankyrin repeat-containing domain"/>
    <property type="match status" value="2"/>
</dbReference>
<evidence type="ECO:0000256" key="8">
    <source>
        <dbReference type="ARBA" id="ARBA00023157"/>
    </source>
</evidence>
<dbReference type="PROSITE" id="PS50088">
    <property type="entry name" value="ANK_REPEAT"/>
    <property type="match status" value="5"/>
</dbReference>
<evidence type="ECO:0000256" key="10">
    <source>
        <dbReference type="SAM" id="MobiDB-lite"/>
    </source>
</evidence>
<evidence type="ECO:0000256" key="11">
    <source>
        <dbReference type="SAM" id="SignalP"/>
    </source>
</evidence>
<feature type="chain" id="PRO_5022036788" description="Peptidase C1A papain C-terminal domain-containing protein" evidence="11">
    <location>
        <begin position="19"/>
        <end position="1222"/>
    </location>
</feature>
<dbReference type="PROSITE" id="PS00139">
    <property type="entry name" value="THIOL_PROTEASE_CYS"/>
    <property type="match status" value="1"/>
</dbReference>
<evidence type="ECO:0000256" key="2">
    <source>
        <dbReference type="ARBA" id="ARBA00022729"/>
    </source>
</evidence>
<dbReference type="InterPro" id="IPR000668">
    <property type="entry name" value="Peptidase_C1A_C"/>
</dbReference>
<organism evidence="13 14">
    <name type="scientific">Tigriopus californicus</name>
    <name type="common">Marine copepod</name>
    <dbReference type="NCBI Taxonomy" id="6832"/>
    <lineage>
        <taxon>Eukaryota</taxon>
        <taxon>Metazoa</taxon>
        <taxon>Ecdysozoa</taxon>
        <taxon>Arthropoda</taxon>
        <taxon>Crustacea</taxon>
        <taxon>Multicrustacea</taxon>
        <taxon>Hexanauplia</taxon>
        <taxon>Copepoda</taxon>
        <taxon>Harpacticoida</taxon>
        <taxon>Harpacticidae</taxon>
        <taxon>Tigriopus</taxon>
    </lineage>
</organism>
<dbReference type="SUPFAM" id="SSF54001">
    <property type="entry name" value="Cysteine proteinases"/>
    <property type="match status" value="1"/>
</dbReference>
<gene>
    <name evidence="13" type="ORF">TCAL_03123</name>
</gene>
<keyword evidence="3" id="KW-0677">Repeat</keyword>
<feature type="repeat" description="ANK" evidence="9">
    <location>
        <begin position="451"/>
        <end position="483"/>
    </location>
</feature>
<dbReference type="InterPro" id="IPR002110">
    <property type="entry name" value="Ankyrin_rpt"/>
</dbReference>
<evidence type="ECO:0000256" key="4">
    <source>
        <dbReference type="ARBA" id="ARBA00022801"/>
    </source>
</evidence>
<feature type="compositionally biased region" description="Polar residues" evidence="10">
    <location>
        <begin position="945"/>
        <end position="960"/>
    </location>
</feature>
<dbReference type="Proteomes" id="UP000318571">
    <property type="component" value="Chromosome 7"/>
</dbReference>
<dbReference type="STRING" id="6832.A0A553P4Z1"/>
<dbReference type="Pfam" id="PF08127">
    <property type="entry name" value="Propeptide_C1"/>
    <property type="match status" value="1"/>
</dbReference>
<dbReference type="Pfam" id="PF12796">
    <property type="entry name" value="Ank_2"/>
    <property type="match status" value="2"/>
</dbReference>
<dbReference type="SMART" id="SM00645">
    <property type="entry name" value="Pept_C1"/>
    <property type="match status" value="1"/>
</dbReference>
<feature type="repeat" description="ANK" evidence="9">
    <location>
        <begin position="517"/>
        <end position="549"/>
    </location>
</feature>
<dbReference type="SUPFAM" id="SSF48403">
    <property type="entry name" value="Ankyrin repeat"/>
    <property type="match status" value="1"/>
</dbReference>
<dbReference type="GO" id="GO:0006508">
    <property type="term" value="P:proteolysis"/>
    <property type="evidence" value="ECO:0007669"/>
    <property type="project" value="UniProtKB-KW"/>
</dbReference>
<proteinExistence type="predicted"/>
<name>A0A553P4Z1_TIGCA</name>
<keyword evidence="6 9" id="KW-0040">ANK repeat</keyword>
<dbReference type="SMART" id="SM00248">
    <property type="entry name" value="ANK"/>
    <property type="match status" value="8"/>
</dbReference>
<dbReference type="PANTHER" id="PTHR24173">
    <property type="entry name" value="ANKYRIN REPEAT CONTAINING"/>
    <property type="match status" value="1"/>
</dbReference>
<dbReference type="InterPro" id="IPR000169">
    <property type="entry name" value="Pept_cys_AS"/>
</dbReference>
<dbReference type="FunFam" id="3.90.70.10:FF:000031">
    <property type="entry name" value="Cathepsin B"/>
    <property type="match status" value="1"/>
</dbReference>
<accession>A0A553P4Z1</accession>
<keyword evidence="14" id="KW-1185">Reference proteome</keyword>
<feature type="repeat" description="ANK" evidence="9">
    <location>
        <begin position="417"/>
        <end position="450"/>
    </location>
</feature>
<dbReference type="OMA" id="DGPFTFK"/>
<evidence type="ECO:0000313" key="13">
    <source>
        <dbReference type="EMBL" id="TRY72756.1"/>
    </source>
</evidence>
<dbReference type="PRINTS" id="PR00705">
    <property type="entry name" value="PAPAIN"/>
</dbReference>
<evidence type="ECO:0000256" key="1">
    <source>
        <dbReference type="ARBA" id="ARBA00022670"/>
    </source>
</evidence>
<dbReference type="InterPro" id="IPR036770">
    <property type="entry name" value="Ankyrin_rpt-contain_sf"/>
</dbReference>
<dbReference type="Gene3D" id="3.90.70.10">
    <property type="entry name" value="Cysteine proteinases"/>
    <property type="match status" value="1"/>
</dbReference>
<keyword evidence="2 11" id="KW-0732">Signal</keyword>
<keyword evidence="8" id="KW-1015">Disulfide bond</keyword>
<feature type="repeat" description="ANK" evidence="9">
    <location>
        <begin position="384"/>
        <end position="416"/>
    </location>
</feature>
<feature type="compositionally biased region" description="Basic and acidic residues" evidence="10">
    <location>
        <begin position="852"/>
        <end position="862"/>
    </location>
</feature>
<dbReference type="InterPro" id="IPR012599">
    <property type="entry name" value="Propeptide_C1A"/>
</dbReference>
<dbReference type="PROSITE" id="PS00639">
    <property type="entry name" value="THIOL_PROTEASE_HIS"/>
    <property type="match status" value="1"/>
</dbReference>
<sequence length="1222" mass="134588">MKTLAIVAAIFLASTTAAKVHNHLLSEDFIDQINIAGSTWTAGRNFAPETSTNYLKQLMGVHPMHQKFLPEAKPKDTLLSDASIPEEFDPRTHWPHCPTIKEIRDQGGCGSCWAFGAVTAMSDRLCIHLNKQVHVSAEDLLSCCYSCGFGCNGGFPGNAWRYWQTSGLVSGGVYGSHQGCQSYKIKPCEHHVNGTRLPCQEGGTTPTCDRNCDEGYKVPYSSDKTYGKSEYSVSSDVTEIQKELMTNGPVEAAFTVFADFPNYKSGVYQHVTGTALGGHAIRILGWGVEKGTPYWLVANSWNSDWGDHGTFKILRVCGELEALDILIGAGANPSNPDIHGAYPIHYAAQMCGSVNDLGADERAGLSVLKRLIHYGVPVDVKDRDGREPLMWAASAGSTDAILSLVNAQAKVSSVDKDGLSSLHCAASRGHLDCLETLITLCGVEVDIEDHNGCTPLFYAVTLGHADCVHFLLGAGANPNAKDKKLRSAAHCGAAKGQIQTLKLLKRYGSDLWTKNVRGDLPLHDAVQSGRKDLVRWLLGKSGESLVDSSNIEGRTGLHIAAMNNNVEMCKILMDHNASVNPIMRNSKGHLMTPLDAALYKGFRGCAKFIQLHGGVPASKITDRVALQKAMARAIATAKEESALNDSPHKVGGIVTHSPSQNQNEVVQLEEKPEVRFGPTQTQTIQLVDESTETEQRGFVDASSGRESPMPEDTDYSSKAERVKDSKQMAVQTEWAETQEIGTDAPTSLLSEEEAKNEEEVDKPLVSQDVKETQTSFDVPEGSDKEGKILRQGETPGYEISESNEDDEQGSESNDTLAKGSAPQGRESPLKRPSRKHRTSLRTGLHKKKHMDVRHSNSESDGKDADEEEDDSFLIPGSSRNTEASYMKDSGFSDANFPGSPEEQKRHSKSRNKYFQREFPPLKEKPSLVSPSEYEDSEEEEKTRSRTISVRSRHNNSQSAKVNGMELRDKRDSTVISVTQAVQNNLRKYQIERRVFQELLELKRLQIRAGRANEQVLVKRLADEYSKSIASLAGLKRHDGPFTFKDFERYLYDQIRSIHRSNTKISPRFKTSDDLERISKALKRHGVDCMGLGVDDDIDDPTLCTHSTHRCHHAAHAYTGEPCVIGSKGVVPQKVRSAKSKELVLPKIDSGLSHRNISSAPNRFGSSIQTFDPKDPLTLELHHGRQSHSVQLPTETLDKNKKYFVTFTLNQSSGKEGQGNIRK</sequence>
<dbReference type="PROSITE" id="PS50297">
    <property type="entry name" value="ANK_REP_REGION"/>
    <property type="match status" value="3"/>
</dbReference>
<feature type="compositionally biased region" description="Acidic residues" evidence="10">
    <location>
        <begin position="750"/>
        <end position="760"/>
    </location>
</feature>